<dbReference type="AlphaFoldDB" id="G5JH61"/>
<accession>G5JH61</accession>
<dbReference type="RefSeq" id="WP_002462612.1">
    <property type="nucleotide sequence ID" value="NZ_AEUN01000307.1"/>
</dbReference>
<dbReference type="PATRIC" id="fig|911238.3.peg.647"/>
<dbReference type="InterPro" id="IPR021461">
    <property type="entry name" value="DUF3113"/>
</dbReference>
<keyword evidence="2" id="KW-1185">Reference proteome</keyword>
<evidence type="ECO:0000313" key="1">
    <source>
        <dbReference type="EMBL" id="EHJ08409.1"/>
    </source>
</evidence>
<name>G5JH61_9STAP</name>
<comment type="caution">
    <text evidence="1">The sequence shown here is derived from an EMBL/GenBank/DDBJ whole genome shotgun (WGS) entry which is preliminary data.</text>
</comment>
<gene>
    <name evidence="1" type="ORF">SS7213T_03950</name>
</gene>
<protein>
    <submittedName>
        <fullName evidence="1">Uncharacterized protein</fullName>
    </submittedName>
</protein>
<proteinExistence type="predicted"/>
<evidence type="ECO:0000313" key="2">
    <source>
        <dbReference type="Proteomes" id="UP000005413"/>
    </source>
</evidence>
<dbReference type="EMBL" id="AEUN01000307">
    <property type="protein sequence ID" value="EHJ08409.1"/>
    <property type="molecule type" value="Genomic_DNA"/>
</dbReference>
<dbReference type="Pfam" id="PF11310">
    <property type="entry name" value="DUF3113"/>
    <property type="match status" value="1"/>
</dbReference>
<dbReference type="OrthoDB" id="2413802at2"/>
<reference evidence="1 2" key="1">
    <citation type="journal article" date="2012" name="BMC Genomics">
        <title>Comparative genomic analysis of the genus Staphylococcus including Staphylococcus aureus and its newly described sister species Staphylococcus simiae.</title>
        <authorList>
            <person name="Suzuki H."/>
            <person name="Lefebure T."/>
            <person name="Pavinski Bitar P."/>
            <person name="Stanhope M.J."/>
        </authorList>
    </citation>
    <scope>NUCLEOTIDE SEQUENCE [LARGE SCALE GENOMIC DNA]</scope>
    <source>
        <strain evidence="1 2">CCM 7213</strain>
    </source>
</reference>
<sequence length="61" mass="7039">MEEQAYINATFNVRIPTYVQSGTYAQIDNAKESLASYLYDNPAEILEYENMQIRSVDVDIE</sequence>
<dbReference type="Proteomes" id="UP000005413">
    <property type="component" value="Unassembled WGS sequence"/>
</dbReference>
<organism evidence="1 2">
    <name type="scientific">Staphylococcus simiae CCM 7213 = CCUG 51256</name>
    <dbReference type="NCBI Taxonomy" id="911238"/>
    <lineage>
        <taxon>Bacteria</taxon>
        <taxon>Bacillati</taxon>
        <taxon>Bacillota</taxon>
        <taxon>Bacilli</taxon>
        <taxon>Bacillales</taxon>
        <taxon>Staphylococcaceae</taxon>
        <taxon>Staphylococcus</taxon>
    </lineage>
</organism>